<feature type="compositionally biased region" description="Basic and acidic residues" evidence="1">
    <location>
        <begin position="1"/>
        <end position="20"/>
    </location>
</feature>
<sequence length="171" mass="19127">MLRQAEEGKSERVKRGREEGQLAGGPEEEEEQGDEREGWRKGAKGGKRRSEAEEKGSDKRSVELLEHFDRSGGKYSYCNDRLAEQTVSAEQEDAVNREDKSCFFVTITISTPRPLHASIHPRPSAGRFQTVDFINGRGPGEALATPSTQKDRGVDVLPDINQSDYCSKRCR</sequence>
<feature type="compositionally biased region" description="Basic and acidic residues" evidence="1">
    <location>
        <begin position="48"/>
        <end position="65"/>
    </location>
</feature>
<evidence type="ECO:0000313" key="3">
    <source>
        <dbReference type="Proteomes" id="UP000314294"/>
    </source>
</evidence>
<dbReference type="EMBL" id="SRLO01000002">
    <property type="protein sequence ID" value="TNN89397.1"/>
    <property type="molecule type" value="Genomic_DNA"/>
</dbReference>
<proteinExistence type="predicted"/>
<evidence type="ECO:0000256" key="1">
    <source>
        <dbReference type="SAM" id="MobiDB-lite"/>
    </source>
</evidence>
<name>A0A4Z2JHH0_9TELE</name>
<accession>A0A4Z2JHH0</accession>
<dbReference type="Proteomes" id="UP000314294">
    <property type="component" value="Unassembled WGS sequence"/>
</dbReference>
<protein>
    <submittedName>
        <fullName evidence="2">Uncharacterized protein</fullName>
    </submittedName>
</protein>
<organism evidence="2 3">
    <name type="scientific">Liparis tanakae</name>
    <name type="common">Tanaka's snailfish</name>
    <dbReference type="NCBI Taxonomy" id="230148"/>
    <lineage>
        <taxon>Eukaryota</taxon>
        <taxon>Metazoa</taxon>
        <taxon>Chordata</taxon>
        <taxon>Craniata</taxon>
        <taxon>Vertebrata</taxon>
        <taxon>Euteleostomi</taxon>
        <taxon>Actinopterygii</taxon>
        <taxon>Neopterygii</taxon>
        <taxon>Teleostei</taxon>
        <taxon>Neoteleostei</taxon>
        <taxon>Acanthomorphata</taxon>
        <taxon>Eupercaria</taxon>
        <taxon>Perciformes</taxon>
        <taxon>Cottioidei</taxon>
        <taxon>Cottales</taxon>
        <taxon>Liparidae</taxon>
        <taxon>Liparis</taxon>
    </lineage>
</organism>
<reference evidence="2 3" key="1">
    <citation type="submission" date="2019-03" db="EMBL/GenBank/DDBJ databases">
        <title>First draft genome of Liparis tanakae, snailfish: a comprehensive survey of snailfish specific genes.</title>
        <authorList>
            <person name="Kim W."/>
            <person name="Song I."/>
            <person name="Jeong J.-H."/>
            <person name="Kim D."/>
            <person name="Kim S."/>
            <person name="Ryu S."/>
            <person name="Song J.Y."/>
            <person name="Lee S.K."/>
        </authorList>
    </citation>
    <scope>NUCLEOTIDE SEQUENCE [LARGE SCALE GENOMIC DNA]</scope>
    <source>
        <tissue evidence="2">Muscle</tissue>
    </source>
</reference>
<dbReference type="AlphaFoldDB" id="A0A4Z2JHH0"/>
<keyword evidence="3" id="KW-1185">Reference proteome</keyword>
<gene>
    <name evidence="2" type="ORF">EYF80_000685</name>
</gene>
<feature type="region of interest" description="Disordered" evidence="1">
    <location>
        <begin position="1"/>
        <end position="65"/>
    </location>
</feature>
<comment type="caution">
    <text evidence="2">The sequence shown here is derived from an EMBL/GenBank/DDBJ whole genome shotgun (WGS) entry which is preliminary data.</text>
</comment>
<evidence type="ECO:0000313" key="2">
    <source>
        <dbReference type="EMBL" id="TNN89397.1"/>
    </source>
</evidence>